<keyword evidence="6 10" id="KW-0378">Hydrolase</keyword>
<dbReference type="GO" id="GO:0005525">
    <property type="term" value="F:GTP binding"/>
    <property type="evidence" value="ECO:0007669"/>
    <property type="project" value="UniProtKB-UniRule"/>
</dbReference>
<dbReference type="Gene3D" id="1.10.40.50">
    <property type="entry name" value="Probable gtpase engc, domain 3"/>
    <property type="match status" value="1"/>
</dbReference>
<dbReference type="Gene3D" id="2.40.50.140">
    <property type="entry name" value="Nucleic acid-binding proteins"/>
    <property type="match status" value="1"/>
</dbReference>
<dbReference type="PROSITE" id="PS51721">
    <property type="entry name" value="G_CP"/>
    <property type="match status" value="1"/>
</dbReference>
<dbReference type="SUPFAM" id="SSF50249">
    <property type="entry name" value="Nucleic acid-binding proteins"/>
    <property type="match status" value="1"/>
</dbReference>
<feature type="binding site" evidence="10">
    <location>
        <position position="246"/>
    </location>
    <ligand>
        <name>Zn(2+)</name>
        <dbReference type="ChEBI" id="CHEBI:29105"/>
    </ligand>
</feature>
<feature type="binding site" evidence="10">
    <location>
        <position position="251"/>
    </location>
    <ligand>
        <name>Zn(2+)</name>
        <dbReference type="ChEBI" id="CHEBI:29105"/>
    </ligand>
</feature>
<dbReference type="InterPro" id="IPR004881">
    <property type="entry name" value="Ribosome_biogen_GTPase_RsgA"/>
</dbReference>
<sequence>MLKGKILKGVGSFYTVYSYEDKKEYTLKARGIFRKQKITPTVGDEVLFTAVNTDEGSIEEIIERKSLLIRPSISNVDNIIIVCAVKEPDISFFLLDKMIINAGIKNADLTICFNKCDLADDTFKDYLKEEYKNSGFNLIFTSNVTGEGIDEVKSLLKDKSSVFMGVSGAGKSSLINSLFEGYNLETSHVSRKIKRGRHTTRHSELFMEDENTFIADTPGFSSLEVFDIQKEDLYHYYNEFIPYINCKFPNCVHINEPVCGVKDAVKEGKISKLRYDTYKQIYEEIKSKENKY</sequence>
<dbReference type="HAMAP" id="MF_01820">
    <property type="entry name" value="GTPase_RsgA"/>
    <property type="match status" value="1"/>
</dbReference>
<feature type="binding site" evidence="10">
    <location>
        <position position="259"/>
    </location>
    <ligand>
        <name>Zn(2+)</name>
        <dbReference type="ChEBI" id="CHEBI:29105"/>
    </ligand>
</feature>
<dbReference type="AlphaFoldDB" id="A0A3E3DX01"/>
<dbReference type="InterPro" id="IPR031944">
    <property type="entry name" value="RsgA_N"/>
</dbReference>
<evidence type="ECO:0000256" key="5">
    <source>
        <dbReference type="ARBA" id="ARBA00022741"/>
    </source>
</evidence>
<evidence type="ECO:0000313" key="14">
    <source>
        <dbReference type="Proteomes" id="UP000261212"/>
    </source>
</evidence>
<keyword evidence="4 10" id="KW-0699">rRNA-binding</keyword>
<gene>
    <name evidence="10 13" type="primary">rsgA</name>
    <name evidence="13" type="ORF">DW687_08335</name>
</gene>
<dbReference type="CDD" id="cd01854">
    <property type="entry name" value="YjeQ_EngC"/>
    <property type="match status" value="1"/>
</dbReference>
<dbReference type="PANTHER" id="PTHR32120">
    <property type="entry name" value="SMALL RIBOSOMAL SUBUNIT BIOGENESIS GTPASE RSGA"/>
    <property type="match status" value="1"/>
</dbReference>
<evidence type="ECO:0000259" key="11">
    <source>
        <dbReference type="PROSITE" id="PS50936"/>
    </source>
</evidence>
<evidence type="ECO:0000256" key="6">
    <source>
        <dbReference type="ARBA" id="ARBA00022801"/>
    </source>
</evidence>
<evidence type="ECO:0000256" key="2">
    <source>
        <dbReference type="ARBA" id="ARBA00022517"/>
    </source>
</evidence>
<feature type="binding site" evidence="10">
    <location>
        <begin position="114"/>
        <end position="117"/>
    </location>
    <ligand>
        <name>GTP</name>
        <dbReference type="ChEBI" id="CHEBI:37565"/>
    </ligand>
</feature>
<keyword evidence="8 10" id="KW-0694">RNA-binding</keyword>
<dbReference type="PANTHER" id="PTHR32120:SF11">
    <property type="entry name" value="SMALL RIBOSOMAL SUBUNIT BIOGENESIS GTPASE RSGA 1, MITOCHONDRIAL-RELATED"/>
    <property type="match status" value="1"/>
</dbReference>
<dbReference type="InterPro" id="IPR012340">
    <property type="entry name" value="NA-bd_OB-fold"/>
</dbReference>
<dbReference type="NCBIfam" id="TIGR00157">
    <property type="entry name" value="ribosome small subunit-dependent GTPase A"/>
    <property type="match status" value="1"/>
</dbReference>
<dbReference type="GO" id="GO:0019843">
    <property type="term" value="F:rRNA binding"/>
    <property type="evidence" value="ECO:0007669"/>
    <property type="project" value="UniProtKB-KW"/>
</dbReference>
<keyword evidence="3 10" id="KW-0479">Metal-binding</keyword>
<dbReference type="Pfam" id="PF03193">
    <property type="entry name" value="RsgA_GTPase"/>
    <property type="match status" value="1"/>
</dbReference>
<dbReference type="GO" id="GO:0046872">
    <property type="term" value="F:metal ion binding"/>
    <property type="evidence" value="ECO:0007669"/>
    <property type="project" value="UniProtKB-KW"/>
</dbReference>
<feature type="binding site" evidence="10">
    <location>
        <position position="253"/>
    </location>
    <ligand>
        <name>Zn(2+)</name>
        <dbReference type="ChEBI" id="CHEBI:29105"/>
    </ligand>
</feature>
<evidence type="ECO:0000256" key="7">
    <source>
        <dbReference type="ARBA" id="ARBA00022833"/>
    </source>
</evidence>
<evidence type="ECO:0000256" key="3">
    <source>
        <dbReference type="ARBA" id="ARBA00022723"/>
    </source>
</evidence>
<feature type="domain" description="CP-type G" evidence="12">
    <location>
        <begin position="65"/>
        <end position="223"/>
    </location>
</feature>
<evidence type="ECO:0000259" key="12">
    <source>
        <dbReference type="PROSITE" id="PS51721"/>
    </source>
</evidence>
<keyword evidence="2 10" id="KW-0690">Ribosome biogenesis</keyword>
<keyword evidence="1 10" id="KW-0963">Cytoplasm</keyword>
<protein>
    <recommendedName>
        <fullName evidence="10">Small ribosomal subunit biogenesis GTPase RsgA</fullName>
        <ecNumber evidence="10">3.6.1.-</ecNumber>
    </recommendedName>
</protein>
<dbReference type="GO" id="GO:0042274">
    <property type="term" value="P:ribosomal small subunit biogenesis"/>
    <property type="evidence" value="ECO:0007669"/>
    <property type="project" value="UniProtKB-UniRule"/>
</dbReference>
<dbReference type="GO" id="GO:0003924">
    <property type="term" value="F:GTPase activity"/>
    <property type="evidence" value="ECO:0007669"/>
    <property type="project" value="UniProtKB-UniRule"/>
</dbReference>
<evidence type="ECO:0000256" key="8">
    <source>
        <dbReference type="ARBA" id="ARBA00022884"/>
    </source>
</evidence>
<dbReference type="InterPro" id="IPR027417">
    <property type="entry name" value="P-loop_NTPase"/>
</dbReference>
<feature type="domain" description="EngC GTPase" evidence="11">
    <location>
        <begin position="74"/>
        <end position="221"/>
    </location>
</feature>
<keyword evidence="7 10" id="KW-0862">Zinc</keyword>
<keyword evidence="9 10" id="KW-0342">GTP-binding</keyword>
<comment type="caution">
    <text evidence="13">The sequence shown here is derived from an EMBL/GenBank/DDBJ whole genome shotgun (WGS) entry which is preliminary data.</text>
</comment>
<evidence type="ECO:0000256" key="10">
    <source>
        <dbReference type="HAMAP-Rule" id="MF_01820"/>
    </source>
</evidence>
<evidence type="ECO:0000256" key="1">
    <source>
        <dbReference type="ARBA" id="ARBA00022490"/>
    </source>
</evidence>
<evidence type="ECO:0000256" key="4">
    <source>
        <dbReference type="ARBA" id="ARBA00022730"/>
    </source>
</evidence>
<dbReference type="InterPro" id="IPR010914">
    <property type="entry name" value="RsgA_GTPase_dom"/>
</dbReference>
<dbReference type="PROSITE" id="PS50936">
    <property type="entry name" value="ENGC_GTPASE"/>
    <property type="match status" value="1"/>
</dbReference>
<accession>A0A3E3DX01</accession>
<keyword evidence="5 10" id="KW-0547">Nucleotide-binding</keyword>
<comment type="similarity">
    <text evidence="10">Belongs to the TRAFAC class YlqF/YawG GTPase family. RsgA subfamily.</text>
</comment>
<dbReference type="Gene3D" id="3.40.50.300">
    <property type="entry name" value="P-loop containing nucleotide triphosphate hydrolases"/>
    <property type="match status" value="1"/>
</dbReference>
<proteinExistence type="inferred from homology"/>
<dbReference type="SUPFAM" id="SSF52540">
    <property type="entry name" value="P-loop containing nucleoside triphosphate hydrolases"/>
    <property type="match status" value="1"/>
</dbReference>
<reference evidence="13 14" key="1">
    <citation type="submission" date="2018-08" db="EMBL/GenBank/DDBJ databases">
        <title>A genome reference for cultivated species of the human gut microbiota.</title>
        <authorList>
            <person name="Zou Y."/>
            <person name="Xue W."/>
            <person name="Luo G."/>
        </authorList>
    </citation>
    <scope>NUCLEOTIDE SEQUENCE [LARGE SCALE GENOMIC DNA]</scope>
    <source>
        <strain evidence="13 14">AM25-6</strain>
    </source>
</reference>
<dbReference type="Pfam" id="PF16745">
    <property type="entry name" value="RsgA_N"/>
    <property type="match status" value="1"/>
</dbReference>
<dbReference type="CDD" id="cd04466">
    <property type="entry name" value="S1_YloQ_GTPase"/>
    <property type="match status" value="1"/>
</dbReference>
<dbReference type="EC" id="3.6.1.-" evidence="10"/>
<dbReference type="GO" id="GO:0005737">
    <property type="term" value="C:cytoplasm"/>
    <property type="evidence" value="ECO:0007669"/>
    <property type="project" value="UniProtKB-SubCell"/>
</dbReference>
<evidence type="ECO:0000313" key="13">
    <source>
        <dbReference type="EMBL" id="RGD73780.1"/>
    </source>
</evidence>
<evidence type="ECO:0000256" key="9">
    <source>
        <dbReference type="ARBA" id="ARBA00023134"/>
    </source>
</evidence>
<comment type="subcellular location">
    <subcellularLocation>
        <location evidence="10">Cytoplasm</location>
    </subcellularLocation>
</comment>
<comment type="function">
    <text evidence="10">One of several proteins that assist in the late maturation steps of the functional core of the 30S ribosomal subunit. Helps release RbfA from mature subunits. May play a role in the assembly of ribosomal proteins into the subunit. Circularly permuted GTPase that catalyzes slow GTP hydrolysis, GTPase activity is stimulated by the 30S ribosomal subunit.</text>
</comment>
<organism evidence="13 14">
    <name type="scientific">Anaerofustis stercorihominis</name>
    <dbReference type="NCBI Taxonomy" id="214853"/>
    <lineage>
        <taxon>Bacteria</taxon>
        <taxon>Bacillati</taxon>
        <taxon>Bacillota</taxon>
        <taxon>Clostridia</taxon>
        <taxon>Eubacteriales</taxon>
        <taxon>Eubacteriaceae</taxon>
        <taxon>Anaerofustis</taxon>
    </lineage>
</organism>
<dbReference type="RefSeq" id="WP_117532401.1">
    <property type="nucleotide sequence ID" value="NZ_QUSM01000004.1"/>
</dbReference>
<dbReference type="Proteomes" id="UP000261212">
    <property type="component" value="Unassembled WGS sequence"/>
</dbReference>
<dbReference type="EMBL" id="QUSM01000004">
    <property type="protein sequence ID" value="RGD73780.1"/>
    <property type="molecule type" value="Genomic_DNA"/>
</dbReference>
<name>A0A3E3DX01_9FIRM</name>
<comment type="subunit">
    <text evidence="10">Monomer. Associates with 30S ribosomal subunit, binds 16S rRNA.</text>
</comment>
<comment type="cofactor">
    <cofactor evidence="10">
        <name>Zn(2+)</name>
        <dbReference type="ChEBI" id="CHEBI:29105"/>
    </cofactor>
    <text evidence="10">Binds 1 zinc ion per subunit.</text>
</comment>
<feature type="binding site" evidence="10">
    <location>
        <begin position="165"/>
        <end position="173"/>
    </location>
    <ligand>
        <name>GTP</name>
        <dbReference type="ChEBI" id="CHEBI:37565"/>
    </ligand>
</feature>
<dbReference type="InterPro" id="IPR030378">
    <property type="entry name" value="G_CP_dom"/>
</dbReference>